<dbReference type="GO" id="GO:0017150">
    <property type="term" value="F:tRNA dihydrouridine synthase activity"/>
    <property type="evidence" value="ECO:0007669"/>
    <property type="project" value="InterPro"/>
</dbReference>
<dbReference type="PANTHER" id="PTHR11082:SF25">
    <property type="entry name" value="DUS-LIKE FMN-BINDING DOMAIN-CONTAINING PROTEIN"/>
    <property type="match status" value="1"/>
</dbReference>
<dbReference type="EMBL" id="JAHHHV010000028">
    <property type="protein sequence ID" value="MBW4465011.1"/>
    <property type="molecule type" value="Genomic_DNA"/>
</dbReference>
<evidence type="ECO:0000313" key="9">
    <source>
        <dbReference type="EMBL" id="MBW4465011.1"/>
    </source>
</evidence>
<evidence type="ECO:0000313" key="10">
    <source>
        <dbReference type="Proteomes" id="UP000707356"/>
    </source>
</evidence>
<feature type="binding site" evidence="7">
    <location>
        <position position="55"/>
    </location>
    <ligand>
        <name>FMN</name>
        <dbReference type="ChEBI" id="CHEBI:58210"/>
    </ligand>
</feature>
<name>A0A951P8L0_9CYAN</name>
<evidence type="ECO:0000256" key="1">
    <source>
        <dbReference type="ARBA" id="ARBA00022630"/>
    </source>
</evidence>
<keyword evidence="1 5" id="KW-0285">Flavoprotein</keyword>
<feature type="domain" description="DUS-like FMN-binding" evidence="8">
    <location>
        <begin position="1"/>
        <end position="298"/>
    </location>
</feature>
<comment type="function">
    <text evidence="5">Catalyzes the synthesis of 5,6-dihydrouridine (D), a modified base found in the D-loop of most tRNAs, via the reduction of the C5-C6 double bond in target uridines.</text>
</comment>
<comment type="cofactor">
    <cofactor evidence="5 7">
        <name>FMN</name>
        <dbReference type="ChEBI" id="CHEBI:58210"/>
    </cofactor>
</comment>
<dbReference type="Pfam" id="PF01207">
    <property type="entry name" value="Dus"/>
    <property type="match status" value="1"/>
</dbReference>
<feature type="active site" description="Proton donor" evidence="6">
    <location>
        <position position="85"/>
    </location>
</feature>
<evidence type="ECO:0000256" key="2">
    <source>
        <dbReference type="ARBA" id="ARBA00022643"/>
    </source>
</evidence>
<organism evidence="9 10">
    <name type="scientific">Pegethrix bostrychoides GSE-TBD4-15B</name>
    <dbReference type="NCBI Taxonomy" id="2839662"/>
    <lineage>
        <taxon>Bacteria</taxon>
        <taxon>Bacillati</taxon>
        <taxon>Cyanobacteriota</taxon>
        <taxon>Cyanophyceae</taxon>
        <taxon>Oculatellales</taxon>
        <taxon>Oculatellaceae</taxon>
        <taxon>Pegethrix</taxon>
    </lineage>
</organism>
<accession>A0A951P8L0</accession>
<dbReference type="PIRSF" id="PIRSF006621">
    <property type="entry name" value="Dus"/>
    <property type="match status" value="1"/>
</dbReference>
<dbReference type="CDD" id="cd02801">
    <property type="entry name" value="DUS_like_FMN"/>
    <property type="match status" value="1"/>
</dbReference>
<feature type="binding site" evidence="7">
    <location>
        <position position="124"/>
    </location>
    <ligand>
        <name>FMN</name>
        <dbReference type="ChEBI" id="CHEBI:58210"/>
    </ligand>
</feature>
<reference evidence="9" key="1">
    <citation type="submission" date="2021-05" db="EMBL/GenBank/DDBJ databases">
        <authorList>
            <person name="Pietrasiak N."/>
            <person name="Ward R."/>
            <person name="Stajich J.E."/>
            <person name="Kurbessoian T."/>
        </authorList>
    </citation>
    <scope>NUCLEOTIDE SEQUENCE</scope>
    <source>
        <strain evidence="9">GSE-TBD4-15B</strain>
    </source>
</reference>
<keyword evidence="2 5" id="KW-0288">FMN</keyword>
<evidence type="ECO:0000256" key="5">
    <source>
        <dbReference type="PIRNR" id="PIRNR006621"/>
    </source>
</evidence>
<dbReference type="InterPro" id="IPR035587">
    <property type="entry name" value="DUS-like_FMN-bd"/>
</dbReference>
<proteinExistence type="inferred from homology"/>
<reference evidence="9" key="2">
    <citation type="journal article" date="2022" name="Microbiol. Resour. Announc.">
        <title>Metagenome Sequencing to Explore Phylogenomics of Terrestrial Cyanobacteria.</title>
        <authorList>
            <person name="Ward R.D."/>
            <person name="Stajich J.E."/>
            <person name="Johansen J.R."/>
            <person name="Huntemann M."/>
            <person name="Clum A."/>
            <person name="Foster B."/>
            <person name="Foster B."/>
            <person name="Roux S."/>
            <person name="Palaniappan K."/>
            <person name="Varghese N."/>
            <person name="Mukherjee S."/>
            <person name="Reddy T.B.K."/>
            <person name="Daum C."/>
            <person name="Copeland A."/>
            <person name="Chen I.A."/>
            <person name="Ivanova N.N."/>
            <person name="Kyrpides N.C."/>
            <person name="Shapiro N."/>
            <person name="Eloe-Fadrosh E.A."/>
            <person name="Pietrasiak N."/>
        </authorList>
    </citation>
    <scope>NUCLEOTIDE SEQUENCE</scope>
    <source>
        <strain evidence="9">GSE-TBD4-15B</strain>
    </source>
</reference>
<dbReference type="Proteomes" id="UP000707356">
    <property type="component" value="Unassembled WGS sequence"/>
</dbReference>
<gene>
    <name evidence="9" type="ORF">KME07_06165</name>
</gene>
<evidence type="ECO:0000256" key="7">
    <source>
        <dbReference type="PIRSR" id="PIRSR006621-2"/>
    </source>
</evidence>
<feature type="binding site" evidence="7">
    <location>
        <position position="153"/>
    </location>
    <ligand>
        <name>FMN</name>
        <dbReference type="ChEBI" id="CHEBI:58210"/>
    </ligand>
</feature>
<sequence>MQDVTDLFFMQVIASYGSPDYFFTEYFRVHPSSTLDKKILRSITENPTQRPVFAQMIGESIPDLVRTAKLLSRYPVAGIDLNMGCPAPRIYRKNVGGGLLRDPEKVNQILGELRQAVSGRLSVKMRIGFEDTASFEKMLALINRHGIDLLSLHGRTVKQMYHGAVDYDRIAQAVQQLNCPVLANGNVTSATSAAAVLAQTGAAGVMVGRSAIRNPWIFRQIRQYLSGQAVTPVKLAEVREYIERLRQTTAALTVPERARVSYLKMYLNYIAQSVDAEGAFLREMRLAQTEAQLCSVLDRHLLSDPNARFNLEPYPGLLARPGSEAARPTSAAEQICVGSAG</sequence>
<dbReference type="InterPro" id="IPR001269">
    <property type="entry name" value="DUS_fam"/>
</dbReference>
<feature type="binding site" evidence="7">
    <location>
        <begin position="208"/>
        <end position="209"/>
    </location>
    <ligand>
        <name>FMN</name>
        <dbReference type="ChEBI" id="CHEBI:58210"/>
    </ligand>
</feature>
<dbReference type="InterPro" id="IPR013785">
    <property type="entry name" value="Aldolase_TIM"/>
</dbReference>
<dbReference type="EC" id="1.3.1.-" evidence="5"/>
<keyword evidence="7" id="KW-0547">Nucleotide-binding</keyword>
<dbReference type="Gene3D" id="3.20.20.70">
    <property type="entry name" value="Aldolase class I"/>
    <property type="match status" value="1"/>
</dbReference>
<comment type="caution">
    <text evidence="9">The sequence shown here is derived from an EMBL/GenBank/DDBJ whole genome shotgun (WGS) entry which is preliminary data.</text>
</comment>
<comment type="similarity">
    <text evidence="5">Belongs to the dus family.</text>
</comment>
<dbReference type="PANTHER" id="PTHR11082">
    <property type="entry name" value="TRNA-DIHYDROURIDINE SYNTHASE"/>
    <property type="match status" value="1"/>
</dbReference>
<dbReference type="AlphaFoldDB" id="A0A951P8L0"/>
<dbReference type="SUPFAM" id="SSF51395">
    <property type="entry name" value="FMN-linked oxidoreductases"/>
    <property type="match status" value="1"/>
</dbReference>
<protein>
    <recommendedName>
        <fullName evidence="5">tRNA-dihydrouridine synthase</fullName>
        <ecNumber evidence="5">1.3.1.-</ecNumber>
    </recommendedName>
</protein>
<evidence type="ECO:0000256" key="4">
    <source>
        <dbReference type="ARBA" id="ARBA00023002"/>
    </source>
</evidence>
<keyword evidence="4 5" id="KW-0560">Oxidoreductase</keyword>
<evidence type="ECO:0000256" key="6">
    <source>
        <dbReference type="PIRSR" id="PIRSR006621-1"/>
    </source>
</evidence>
<keyword evidence="3 5" id="KW-0819">tRNA processing</keyword>
<evidence type="ECO:0000256" key="3">
    <source>
        <dbReference type="ARBA" id="ARBA00022694"/>
    </source>
</evidence>
<dbReference type="GO" id="GO:0050660">
    <property type="term" value="F:flavin adenine dinucleotide binding"/>
    <property type="evidence" value="ECO:0007669"/>
    <property type="project" value="InterPro"/>
</dbReference>
<evidence type="ECO:0000259" key="8">
    <source>
        <dbReference type="Pfam" id="PF01207"/>
    </source>
</evidence>